<dbReference type="Proteomes" id="UP000655751">
    <property type="component" value="Unassembled WGS sequence"/>
</dbReference>
<accession>A0A931IH04</accession>
<comment type="caution">
    <text evidence="1">The sequence shown here is derived from an EMBL/GenBank/DDBJ whole genome shotgun (WGS) entry which is preliminary data.</text>
</comment>
<evidence type="ECO:0000313" key="2">
    <source>
        <dbReference type="Proteomes" id="UP000655751"/>
    </source>
</evidence>
<reference evidence="1" key="1">
    <citation type="submission" date="2020-11" db="EMBL/GenBank/DDBJ databases">
        <title>Nocardia NEAU-351.nov., a novel actinomycete isolated from the cow dung.</title>
        <authorList>
            <person name="Zhang X."/>
        </authorList>
    </citation>
    <scope>NUCLEOTIDE SEQUENCE</scope>
    <source>
        <strain evidence="1">NEAU-351</strain>
    </source>
</reference>
<dbReference type="AlphaFoldDB" id="A0A931IH04"/>
<gene>
    <name evidence="1" type="ORF">IT779_28540</name>
</gene>
<name>A0A931IH04_9NOCA</name>
<sequence length="108" mass="11686">MVTRPGADSTQQVDCLVELTWPAGCHLWWRARHSGSGSQIAAALDELALRVDIDPPADTAPPVRPRIGYSLAAWVHNSVIEHRADTVDLAELPAALRAHATSIRAHPL</sequence>
<organism evidence="1 2">
    <name type="scientific">Nocardia bovistercoris</name>
    <dbReference type="NCBI Taxonomy" id="2785916"/>
    <lineage>
        <taxon>Bacteria</taxon>
        <taxon>Bacillati</taxon>
        <taxon>Actinomycetota</taxon>
        <taxon>Actinomycetes</taxon>
        <taxon>Mycobacteriales</taxon>
        <taxon>Nocardiaceae</taxon>
        <taxon>Nocardia</taxon>
    </lineage>
</organism>
<dbReference type="RefSeq" id="WP_196152535.1">
    <property type="nucleotide sequence ID" value="NZ_JADMLG010000014.1"/>
</dbReference>
<protein>
    <submittedName>
        <fullName evidence="1">Uncharacterized protein</fullName>
    </submittedName>
</protein>
<dbReference type="EMBL" id="JADMLG010000014">
    <property type="protein sequence ID" value="MBH0780226.1"/>
    <property type="molecule type" value="Genomic_DNA"/>
</dbReference>
<keyword evidence="2" id="KW-1185">Reference proteome</keyword>
<proteinExistence type="predicted"/>
<evidence type="ECO:0000313" key="1">
    <source>
        <dbReference type="EMBL" id="MBH0780226.1"/>
    </source>
</evidence>